<evidence type="ECO:0000259" key="4">
    <source>
        <dbReference type="SMART" id="SM01332"/>
    </source>
</evidence>
<dbReference type="PROSITE" id="PS00292">
    <property type="entry name" value="CYCLINS"/>
    <property type="match status" value="1"/>
</dbReference>
<dbReference type="Proteomes" id="UP000663852">
    <property type="component" value="Unassembled WGS sequence"/>
</dbReference>
<evidence type="ECO:0000256" key="1">
    <source>
        <dbReference type="ARBA" id="ARBA00022618"/>
    </source>
</evidence>
<dbReference type="Pfam" id="PF02984">
    <property type="entry name" value="Cyclin_C"/>
    <property type="match status" value="1"/>
</dbReference>
<evidence type="ECO:0000313" key="7">
    <source>
        <dbReference type="Proteomes" id="UP000663828"/>
    </source>
</evidence>
<comment type="caution">
    <text evidence="6">The sequence shown here is derived from an EMBL/GenBank/DDBJ whole genome shotgun (WGS) entry which is preliminary data.</text>
</comment>
<dbReference type="SMART" id="SM01332">
    <property type="entry name" value="Cyclin_C"/>
    <property type="match status" value="1"/>
</dbReference>
<dbReference type="AlphaFoldDB" id="A0A815VT53"/>
<keyword evidence="7" id="KW-1185">Reference proteome</keyword>
<dbReference type="EMBL" id="CAJNOJ010000123">
    <property type="protein sequence ID" value="CAF1157142.1"/>
    <property type="molecule type" value="Genomic_DNA"/>
</dbReference>
<feature type="domain" description="Cyclin C-terminal" evidence="4">
    <location>
        <begin position="318"/>
        <end position="439"/>
    </location>
</feature>
<dbReference type="InterPro" id="IPR006671">
    <property type="entry name" value="Cyclin_N"/>
</dbReference>
<reference evidence="6" key="1">
    <citation type="submission" date="2021-02" db="EMBL/GenBank/DDBJ databases">
        <authorList>
            <person name="Nowell W R."/>
        </authorList>
    </citation>
    <scope>NUCLEOTIDE SEQUENCE</scope>
</reference>
<dbReference type="InterPro" id="IPR048258">
    <property type="entry name" value="Cyclins_cyclin-box"/>
</dbReference>
<dbReference type="PANTHER" id="PTHR10177">
    <property type="entry name" value="CYCLINS"/>
    <property type="match status" value="1"/>
</dbReference>
<dbReference type="InterPro" id="IPR036915">
    <property type="entry name" value="Cyclin-like_sf"/>
</dbReference>
<proteinExistence type="predicted"/>
<dbReference type="GO" id="GO:0016538">
    <property type="term" value="F:cyclin-dependent protein serine/threonine kinase regulator activity"/>
    <property type="evidence" value="ECO:0007669"/>
    <property type="project" value="InterPro"/>
</dbReference>
<sequence>MFPRSSSTSSCRQSLNENHLLPHYESLQNLHQGQRQKTSHPLTLDNNHLNLPVVPDPIKENATVKTEHLVVNEKKADQLRRTIVQDDMENIQERLNEMLIAVPSINENEKQFLKQEKSTNEYFTPKVSIGDEDEEQFDLTNNEIDSATHPFFDVLTTTTYEKEVMKYLLNLESHFMTDNDKLRSAKRLRESTNTLKPIEGIPTPGCHSSVIITSKVRCKLIDWMISVHDYHRLNAAILCRTIHLIDRILLLNDQMTKLDLQLRAVNCFTIACKLESRRVPNVNSLLALFDSRYHVTPNHLNHGEKQLLTQLDFELEYPLAIHFLCYYLRFIPFHFVIYSLSKYMIECALCDEVLSEEMPGSLLAAASLLLSLKFTRQLDNLQITKRFYKHQPYKNEELEKSIEKILKLMQQVPKSLYHTNVREKYKRSEFDRVATYQYSNDLVISIS</sequence>
<dbReference type="InterPro" id="IPR039361">
    <property type="entry name" value="Cyclin"/>
</dbReference>
<keyword evidence="1" id="KW-0132">Cell division</keyword>
<evidence type="ECO:0000313" key="5">
    <source>
        <dbReference type="EMBL" id="CAF1157142.1"/>
    </source>
</evidence>
<dbReference type="GO" id="GO:0044772">
    <property type="term" value="P:mitotic cell cycle phase transition"/>
    <property type="evidence" value="ECO:0007669"/>
    <property type="project" value="InterPro"/>
</dbReference>
<dbReference type="Pfam" id="PF00134">
    <property type="entry name" value="Cyclin_N"/>
    <property type="match status" value="1"/>
</dbReference>
<dbReference type="GO" id="GO:0051301">
    <property type="term" value="P:cell division"/>
    <property type="evidence" value="ECO:0007669"/>
    <property type="project" value="UniProtKB-KW"/>
</dbReference>
<keyword evidence="3" id="KW-0131">Cell cycle</keyword>
<accession>A0A815VT53</accession>
<protein>
    <recommendedName>
        <fullName evidence="4">Cyclin C-terminal domain-containing protein</fullName>
    </recommendedName>
</protein>
<gene>
    <name evidence="5" type="ORF">EDS130_LOCUS22934</name>
    <name evidence="6" type="ORF">XAT740_LOCUS41836</name>
</gene>
<evidence type="ECO:0000256" key="3">
    <source>
        <dbReference type="ARBA" id="ARBA00023306"/>
    </source>
</evidence>
<evidence type="ECO:0000313" key="6">
    <source>
        <dbReference type="EMBL" id="CAF1536190.1"/>
    </source>
</evidence>
<dbReference type="Gene3D" id="1.10.472.10">
    <property type="entry name" value="Cyclin-like"/>
    <property type="match status" value="2"/>
</dbReference>
<dbReference type="EMBL" id="CAJNOR010004937">
    <property type="protein sequence ID" value="CAF1536190.1"/>
    <property type="molecule type" value="Genomic_DNA"/>
</dbReference>
<dbReference type="Proteomes" id="UP000663828">
    <property type="component" value="Unassembled WGS sequence"/>
</dbReference>
<keyword evidence="2" id="KW-0195">Cyclin</keyword>
<evidence type="ECO:0000256" key="2">
    <source>
        <dbReference type="ARBA" id="ARBA00023127"/>
    </source>
</evidence>
<dbReference type="SUPFAM" id="SSF47954">
    <property type="entry name" value="Cyclin-like"/>
    <property type="match status" value="2"/>
</dbReference>
<organism evidence="6 7">
    <name type="scientific">Adineta ricciae</name>
    <name type="common">Rotifer</name>
    <dbReference type="NCBI Taxonomy" id="249248"/>
    <lineage>
        <taxon>Eukaryota</taxon>
        <taxon>Metazoa</taxon>
        <taxon>Spiralia</taxon>
        <taxon>Gnathifera</taxon>
        <taxon>Rotifera</taxon>
        <taxon>Eurotatoria</taxon>
        <taxon>Bdelloidea</taxon>
        <taxon>Adinetida</taxon>
        <taxon>Adinetidae</taxon>
        <taxon>Adineta</taxon>
    </lineage>
</organism>
<dbReference type="InterPro" id="IPR004367">
    <property type="entry name" value="Cyclin_C-dom"/>
</dbReference>
<dbReference type="OrthoDB" id="5590282at2759"/>
<name>A0A815VT53_ADIRI</name>